<proteinExistence type="predicted"/>
<keyword evidence="1" id="KW-0614">Plasmid</keyword>
<name>A0AAJ4N9T3_AGRTU</name>
<organism evidence="1 2">
    <name type="scientific">Agrobacterium tumefaciens</name>
    <dbReference type="NCBI Taxonomy" id="358"/>
    <lineage>
        <taxon>Bacteria</taxon>
        <taxon>Pseudomonadati</taxon>
        <taxon>Pseudomonadota</taxon>
        <taxon>Alphaproteobacteria</taxon>
        <taxon>Hyphomicrobiales</taxon>
        <taxon>Rhizobiaceae</taxon>
        <taxon>Rhizobium/Agrobacterium group</taxon>
        <taxon>Agrobacterium</taxon>
        <taxon>Agrobacterium tumefaciens complex</taxon>
    </lineage>
</organism>
<reference evidence="1" key="1">
    <citation type="submission" date="2020-02" db="EMBL/GenBank/DDBJ databases">
        <title>Unexpected conservation and global transmission of agrobacterial virulence plasmids.</title>
        <authorList>
            <person name="Weisberg A.J."/>
            <person name="Davis E.W. II"/>
            <person name="Tabima J.R."/>
            <person name="Belcher M.S."/>
            <person name="Miller M."/>
            <person name="Kuo C.-H."/>
            <person name="Loper J.E."/>
            <person name="Grunwald N.J."/>
            <person name="Putnam M.L."/>
            <person name="Chang J.H."/>
        </authorList>
    </citation>
    <scope>NUCLEOTIDE SEQUENCE</scope>
    <source>
        <strain evidence="1">Q15/94</strain>
        <plasmid evidence="1">pQ15_94_4</plasmid>
    </source>
</reference>
<gene>
    <name evidence="1" type="ORF">G6M86_29045</name>
</gene>
<evidence type="ECO:0008006" key="3">
    <source>
        <dbReference type="Google" id="ProtNLM"/>
    </source>
</evidence>
<dbReference type="Gene3D" id="3.40.50.1220">
    <property type="entry name" value="TPP-binding domain"/>
    <property type="match status" value="1"/>
</dbReference>
<protein>
    <recommendedName>
        <fullName evidence="3">SIR2-like domain-containing protein</fullName>
    </recommendedName>
</protein>
<dbReference type="AlphaFoldDB" id="A0AAJ4N9T3"/>
<dbReference type="EMBL" id="CP049221">
    <property type="protein sequence ID" value="QTG17332.1"/>
    <property type="molecule type" value="Genomic_DNA"/>
</dbReference>
<dbReference type="RefSeq" id="WP_333722939.1">
    <property type="nucleotide sequence ID" value="NZ_CP049221.1"/>
</dbReference>
<dbReference type="SUPFAM" id="SSF52467">
    <property type="entry name" value="DHS-like NAD/FAD-binding domain"/>
    <property type="match status" value="1"/>
</dbReference>
<geneLocation type="plasmid" evidence="1 2">
    <name>pQ15_94_4</name>
</geneLocation>
<dbReference type="Proteomes" id="UP000663946">
    <property type="component" value="Plasmid pQ15_94_4"/>
</dbReference>
<sequence length="1184" mass="132929">MKFAESGADIPDELIDAALAGDVVFLCGAGVSKGAGLPLFDELTSRIYRDLGETYEHDAAERESFKKQEFDRTLRALEKRLRRPGSQRSPVRASCAKQLEVPANSKFPHHESVLALSRDSEGRSRVLTTNFDTLFERAAIDRNEEWFSGAVKGLPKPGGPRDFGVHHLHGRIADPVLGLAESELILTSADFGDAYLRDGWASRYVEDRMRTATLVLLGYRAEDAALRLLLETLDVDRERFPDLKKVYALERRSLDSADQWKAKGVTPIEFSSHEALYETLSEWGKYAERPLEFEREVMTRVFNKMPLEASDFDRSQLSSLKGRGSATALLIEANPSLAWLPTLSEVKMVSHDDRWLAGWIMGNLHDYRAVTEVVAQLGLFGPGVADALSYSLEHYQGDLSPLLRKSWSILIRHMRHVRPSPASGWYDLLPVLRRKDVSPNTIERLTDLLRPELKVSRRFTLDGEATGNPSSIHDLMRVEFEPEENIALDEVLNAWATDTSAEADAALLSSLSHALDQAVANVVDLGLDGDRGSGLVDMQVASVADHPQNRYRKGFLPIVRVIAEVWNRLAEKRPSRAHDFIPQWVQSPYKINHRIALFGCRHSTVAANLVNEVLTAISPGELFLTGSAVETHRLLVERWDDLDTQMQSVVEERLRGGPPADWFRPDAEVKSYIDRSRYDVIGNLLRDGVNLSEETKAEYEAIAGRHPEWGLRPQAQSGFHQWFEMSSARPEGNPNKFEDVSDEKLVGEALREDAAERWQDGQNWRYFCEQDPGRALRALQAEASAGRWRTDAWREFLLASSRVEAIVDIEHIADLLMRWPQASFLKISGYVADWLGGRLTLDAETYRWALWDRSATMLADDGERPSSAEALVQESFGQPAWKLTDILIQLMASSKTETSLKREIIPRLESLMSKPGKLGQFAKIRLAVDLAYVIDHAPVWSNANVIPLFEWTSPDAPAVWHARQYSRYIGGPQLFTLLKPAFLTLFSRPDVSDEALRNFAAWMVSMLLANQKKNGGYELSFMEARATLRRTKPMVLHSIAHDLAVEMQRAAPSEKLAVWREIVGPVFDGIWPMDVDLLSGTVTFKLLQILRATGEAFPIAAEVIEPFIVPEEKEQGTAAYSLGDADDILFRSAPAKMLDIVVAVVGKRPPGSVFELQKVLERISACDPALVNTRKYQALRQMAR</sequence>
<accession>A0AAJ4N9T3</accession>
<evidence type="ECO:0000313" key="1">
    <source>
        <dbReference type="EMBL" id="QTG17332.1"/>
    </source>
</evidence>
<dbReference type="Pfam" id="PF13289">
    <property type="entry name" value="SIR2_2"/>
    <property type="match status" value="1"/>
</dbReference>
<dbReference type="InterPro" id="IPR029035">
    <property type="entry name" value="DHS-like_NAD/FAD-binding_dom"/>
</dbReference>
<evidence type="ECO:0000313" key="2">
    <source>
        <dbReference type="Proteomes" id="UP000663946"/>
    </source>
</evidence>